<evidence type="ECO:0000313" key="3">
    <source>
        <dbReference type="Proteomes" id="UP000184447"/>
    </source>
</evidence>
<dbReference type="Pfam" id="PF26226">
    <property type="entry name" value="DUF8052"/>
    <property type="match status" value="1"/>
</dbReference>
<gene>
    <name evidence="2" type="ORF">SAMN02745207_00620</name>
</gene>
<dbReference type="Proteomes" id="UP000184447">
    <property type="component" value="Unassembled WGS sequence"/>
</dbReference>
<evidence type="ECO:0000313" key="2">
    <source>
        <dbReference type="EMBL" id="SHH27625.1"/>
    </source>
</evidence>
<dbReference type="STRING" id="1121316.SAMN02745207_00620"/>
<protein>
    <recommendedName>
        <fullName evidence="1">DUF8052 domain-containing protein</fullName>
    </recommendedName>
</protein>
<accession>A0A1M5RN08</accession>
<name>A0A1M5RN08_9CLOT</name>
<feature type="domain" description="DUF8052" evidence="1">
    <location>
        <begin position="5"/>
        <end position="163"/>
    </location>
</feature>
<sequence length="167" mass="19734">MNSLEYKSKLKDSLEAYFDVSLDKELINNKFDIYANFNSRNAKYMLSKKAEIYAYKSNEYVFYKNINQSIHKGFSREIKEYILNNTNELLQLDKEHMSSIINVIFTISGGLTEEIIKETKSFKLFKNFNFGFNGWMNTRLIVIDLNTNEIYTNKFGKKDGKKFLFNN</sequence>
<dbReference type="EMBL" id="FQXM01000003">
    <property type="protein sequence ID" value="SHH27625.1"/>
    <property type="molecule type" value="Genomic_DNA"/>
</dbReference>
<reference evidence="2 3" key="1">
    <citation type="submission" date="2016-11" db="EMBL/GenBank/DDBJ databases">
        <authorList>
            <person name="Jaros S."/>
            <person name="Januszkiewicz K."/>
            <person name="Wedrychowicz H."/>
        </authorList>
    </citation>
    <scope>NUCLEOTIDE SEQUENCE [LARGE SCALE GENOMIC DNA]</scope>
    <source>
        <strain evidence="2 3">DSM 8605</strain>
    </source>
</reference>
<evidence type="ECO:0000259" key="1">
    <source>
        <dbReference type="Pfam" id="PF26226"/>
    </source>
</evidence>
<dbReference type="AlphaFoldDB" id="A0A1M5RN08"/>
<keyword evidence="3" id="KW-1185">Reference proteome</keyword>
<organism evidence="2 3">
    <name type="scientific">Clostridium grantii DSM 8605</name>
    <dbReference type="NCBI Taxonomy" id="1121316"/>
    <lineage>
        <taxon>Bacteria</taxon>
        <taxon>Bacillati</taxon>
        <taxon>Bacillota</taxon>
        <taxon>Clostridia</taxon>
        <taxon>Eubacteriales</taxon>
        <taxon>Clostridiaceae</taxon>
        <taxon>Clostridium</taxon>
    </lineage>
</organism>
<dbReference type="RefSeq" id="WP_073336901.1">
    <property type="nucleotide sequence ID" value="NZ_FQXM01000003.1"/>
</dbReference>
<dbReference type="InterPro" id="IPR058365">
    <property type="entry name" value="DUF8052"/>
</dbReference>
<dbReference type="OrthoDB" id="2836917at2"/>
<proteinExistence type="predicted"/>